<evidence type="ECO:0000256" key="4">
    <source>
        <dbReference type="PROSITE-ProRule" id="PRU00335"/>
    </source>
</evidence>
<dbReference type="InterPro" id="IPR004111">
    <property type="entry name" value="Repressor_TetR_C"/>
</dbReference>
<dbReference type="InterPro" id="IPR036271">
    <property type="entry name" value="Tet_transcr_reg_TetR-rel_C_sf"/>
</dbReference>
<dbReference type="Gene3D" id="1.10.10.60">
    <property type="entry name" value="Homeodomain-like"/>
    <property type="match status" value="1"/>
</dbReference>
<dbReference type="PANTHER" id="PTHR30055:SF151">
    <property type="entry name" value="TRANSCRIPTIONAL REGULATORY PROTEIN"/>
    <property type="match status" value="1"/>
</dbReference>
<proteinExistence type="predicted"/>
<evidence type="ECO:0000313" key="6">
    <source>
        <dbReference type="EMBL" id="KSZ56396.1"/>
    </source>
</evidence>
<dbReference type="Gene3D" id="1.10.357.10">
    <property type="entry name" value="Tetracycline Repressor, domain 2"/>
    <property type="match status" value="1"/>
</dbReference>
<keyword evidence="3" id="KW-0804">Transcription</keyword>
<dbReference type="InterPro" id="IPR050109">
    <property type="entry name" value="HTH-type_TetR-like_transc_reg"/>
</dbReference>
<organism evidence="6 7">
    <name type="scientific">Rhodococcus pyridinivorans KG-16</name>
    <dbReference type="NCBI Taxonomy" id="1441730"/>
    <lineage>
        <taxon>Bacteria</taxon>
        <taxon>Bacillati</taxon>
        <taxon>Actinomycetota</taxon>
        <taxon>Actinomycetes</taxon>
        <taxon>Mycobacteriales</taxon>
        <taxon>Nocardiaceae</taxon>
        <taxon>Rhodococcus</taxon>
    </lineage>
</organism>
<protein>
    <recommendedName>
        <fullName evidence="5">HTH tetR-type domain-containing protein</fullName>
    </recommendedName>
</protein>
<dbReference type="RefSeq" id="WP_060654538.1">
    <property type="nucleotide sequence ID" value="NZ_AZXY01000016.1"/>
</dbReference>
<evidence type="ECO:0000256" key="2">
    <source>
        <dbReference type="ARBA" id="ARBA00023125"/>
    </source>
</evidence>
<dbReference type="SUPFAM" id="SSF46689">
    <property type="entry name" value="Homeodomain-like"/>
    <property type="match status" value="1"/>
</dbReference>
<dbReference type="EMBL" id="AZXY01000016">
    <property type="protein sequence ID" value="KSZ56396.1"/>
    <property type="molecule type" value="Genomic_DNA"/>
</dbReference>
<sequence>MTDRVTREADRRRRRPTKTGVTLDEKMIVDTALRMLEQHGPAGLSTRRLGRALGADHTAIYRYFRGMDDLELALTDELINRVTENWHPTGDWKADLYRWGLSAHAVYMQYPQAAMISATRISGRPAELAAVDRILGLLRNAGFSDRHTVMYYECFTTQMLSYAAWDGARKLMPGRNQEADIRRWQNIYARVSPDHYPNIAATAQHIAQLGARNAYPLALRILIAGMQATLEQSQHVTDNRHRP</sequence>
<gene>
    <name evidence="6" type="ORF">Z045_23495</name>
</gene>
<dbReference type="GO" id="GO:0045892">
    <property type="term" value="P:negative regulation of DNA-templated transcription"/>
    <property type="evidence" value="ECO:0007669"/>
    <property type="project" value="InterPro"/>
</dbReference>
<comment type="caution">
    <text evidence="6">The sequence shown here is derived from an EMBL/GenBank/DDBJ whole genome shotgun (WGS) entry which is preliminary data.</text>
</comment>
<evidence type="ECO:0000256" key="1">
    <source>
        <dbReference type="ARBA" id="ARBA00023015"/>
    </source>
</evidence>
<dbReference type="GO" id="GO:0003700">
    <property type="term" value="F:DNA-binding transcription factor activity"/>
    <property type="evidence" value="ECO:0007669"/>
    <property type="project" value="TreeGrafter"/>
</dbReference>
<evidence type="ECO:0000256" key="3">
    <source>
        <dbReference type="ARBA" id="ARBA00023163"/>
    </source>
</evidence>
<keyword evidence="2 4" id="KW-0238">DNA-binding</keyword>
<dbReference type="Proteomes" id="UP000053060">
    <property type="component" value="Unassembled WGS sequence"/>
</dbReference>
<dbReference type="PATRIC" id="fig|1441730.3.peg.4927"/>
<dbReference type="GO" id="GO:0000976">
    <property type="term" value="F:transcription cis-regulatory region binding"/>
    <property type="evidence" value="ECO:0007669"/>
    <property type="project" value="TreeGrafter"/>
</dbReference>
<dbReference type="AlphaFoldDB" id="A0A0V9UF10"/>
<dbReference type="Pfam" id="PF02909">
    <property type="entry name" value="TetR_C_1"/>
    <property type="match status" value="1"/>
</dbReference>
<evidence type="ECO:0000259" key="5">
    <source>
        <dbReference type="PROSITE" id="PS50977"/>
    </source>
</evidence>
<accession>A0A0V9UF10</accession>
<dbReference type="PROSITE" id="PS50977">
    <property type="entry name" value="HTH_TETR_2"/>
    <property type="match status" value="1"/>
</dbReference>
<reference evidence="6 7" key="2">
    <citation type="journal article" date="2016" name="Genome Announc.">
        <title>Draft Genome Sequence of a Versatile Hydrocarbon-Degrading Bacterium, Rhodococcus pyridinivorans Strain KG-16, Collected from Oil Fields in India.</title>
        <authorList>
            <person name="Aggarwal R.K."/>
            <person name="Dawar C."/>
            <person name="Phanindranath R."/>
            <person name="Mutnuri L."/>
            <person name="Dayal A.M."/>
        </authorList>
    </citation>
    <scope>NUCLEOTIDE SEQUENCE [LARGE SCALE GENOMIC DNA]</scope>
    <source>
        <strain evidence="6 7">KG-16</strain>
    </source>
</reference>
<dbReference type="PANTHER" id="PTHR30055">
    <property type="entry name" value="HTH-TYPE TRANSCRIPTIONAL REGULATOR RUTR"/>
    <property type="match status" value="1"/>
</dbReference>
<dbReference type="InterPro" id="IPR009057">
    <property type="entry name" value="Homeodomain-like_sf"/>
</dbReference>
<dbReference type="InterPro" id="IPR001647">
    <property type="entry name" value="HTH_TetR"/>
</dbReference>
<dbReference type="SUPFAM" id="SSF48498">
    <property type="entry name" value="Tetracyclin repressor-like, C-terminal domain"/>
    <property type="match status" value="1"/>
</dbReference>
<feature type="DNA-binding region" description="H-T-H motif" evidence="4">
    <location>
        <begin position="45"/>
        <end position="64"/>
    </location>
</feature>
<keyword evidence="1" id="KW-0805">Transcription regulation</keyword>
<evidence type="ECO:0000313" key="7">
    <source>
        <dbReference type="Proteomes" id="UP000053060"/>
    </source>
</evidence>
<name>A0A0V9UF10_9NOCA</name>
<dbReference type="Pfam" id="PF00440">
    <property type="entry name" value="TetR_N"/>
    <property type="match status" value="1"/>
</dbReference>
<reference evidence="7" key="1">
    <citation type="submission" date="2015-01" db="EMBL/GenBank/DDBJ databases">
        <title>Draft genome sequence of Rhodococcus pyridinivorans strain KG-16, a hydrocarbon-degrading bacterium.</title>
        <authorList>
            <person name="Aggarwal R.K."/>
            <person name="Dawar C."/>
        </authorList>
    </citation>
    <scope>NUCLEOTIDE SEQUENCE [LARGE SCALE GENOMIC DNA]</scope>
    <source>
        <strain evidence="7">KG-16</strain>
    </source>
</reference>
<feature type="domain" description="HTH tetR-type" evidence="5">
    <location>
        <begin position="22"/>
        <end position="82"/>
    </location>
</feature>